<accession>A0A0F9GZX7</accession>
<reference evidence="1" key="1">
    <citation type="journal article" date="2015" name="Nature">
        <title>Complex archaea that bridge the gap between prokaryotes and eukaryotes.</title>
        <authorList>
            <person name="Spang A."/>
            <person name="Saw J.H."/>
            <person name="Jorgensen S.L."/>
            <person name="Zaremba-Niedzwiedzka K."/>
            <person name="Martijn J."/>
            <person name="Lind A.E."/>
            <person name="van Eijk R."/>
            <person name="Schleper C."/>
            <person name="Guy L."/>
            <person name="Ettema T.J."/>
        </authorList>
    </citation>
    <scope>NUCLEOTIDE SEQUENCE</scope>
</reference>
<comment type="caution">
    <text evidence="1">The sequence shown here is derived from an EMBL/GenBank/DDBJ whole genome shotgun (WGS) entry which is preliminary data.</text>
</comment>
<evidence type="ECO:0000313" key="1">
    <source>
        <dbReference type="EMBL" id="KKM04350.1"/>
    </source>
</evidence>
<dbReference type="EMBL" id="LAZR01016472">
    <property type="protein sequence ID" value="KKM04350.1"/>
    <property type="molecule type" value="Genomic_DNA"/>
</dbReference>
<protein>
    <submittedName>
        <fullName evidence="1">Uncharacterized protein</fullName>
    </submittedName>
</protein>
<gene>
    <name evidence="1" type="ORF">LCGC14_1765200</name>
</gene>
<name>A0A0F9GZX7_9ZZZZ</name>
<feature type="non-terminal residue" evidence="1">
    <location>
        <position position="1"/>
    </location>
</feature>
<dbReference type="AlphaFoldDB" id="A0A0F9GZX7"/>
<proteinExistence type="predicted"/>
<organism evidence="1">
    <name type="scientific">marine sediment metagenome</name>
    <dbReference type="NCBI Taxonomy" id="412755"/>
    <lineage>
        <taxon>unclassified sequences</taxon>
        <taxon>metagenomes</taxon>
        <taxon>ecological metagenomes</taxon>
    </lineage>
</organism>
<sequence>DLSLDDAPVAAAVFESGDRIEVNSTLYNLKPDNCLWCAVFHEIGHLLNYDHGAGLYGIIVPPLPTPTPEPQTMSVTLTFYTCPPFCPGDIMANGQPLETGDVACGYALDTGQRFTFNDEEYVCEDRGGGPHYWVDFWKSTYEIGMSWQAEVGMSGEIILLEG</sequence>